<comment type="catalytic activity">
    <reaction evidence="7">
        <text>a peptidoglycan chain = a peptidoglycan chain with N-acetyl-1,6-anhydromuramyl-[peptide] at the reducing end + a peptidoglycan chain with N-acetylglucosamine at the non-reducing end.</text>
        <dbReference type="EC" id="4.2.2.29"/>
    </reaction>
</comment>
<keyword evidence="9" id="KW-1185">Reference proteome</keyword>
<evidence type="ECO:0000313" key="8">
    <source>
        <dbReference type="EMBL" id="WEJ63441.1"/>
    </source>
</evidence>
<dbReference type="EC" id="4.2.2.29" evidence="7"/>
<keyword evidence="7" id="KW-0997">Cell inner membrane</keyword>
<comment type="subcellular location">
    <subcellularLocation>
        <location evidence="7">Cell inner membrane</location>
        <topology evidence="7">Single-pass membrane protein</topology>
    </subcellularLocation>
</comment>
<dbReference type="Proteomes" id="UP001222275">
    <property type="component" value="Chromosome"/>
</dbReference>
<comment type="function">
    <text evidence="7">Functions as a peptidoglycan terminase that cleaves nascent peptidoglycan strands endolytically to terminate their elongation.</text>
</comment>
<evidence type="ECO:0000256" key="5">
    <source>
        <dbReference type="ARBA" id="ARBA00023239"/>
    </source>
</evidence>
<comment type="similarity">
    <text evidence="7">Belongs to the transglycosylase MltG family.</text>
</comment>
<keyword evidence="3 7" id="KW-1133">Transmembrane helix</keyword>
<dbReference type="Gene3D" id="3.30.1490.480">
    <property type="entry name" value="Endolytic murein transglycosylase"/>
    <property type="match status" value="1"/>
</dbReference>
<dbReference type="RefSeq" id="WP_275595698.1">
    <property type="nucleotide sequence ID" value="NZ_CP102381.1"/>
</dbReference>
<evidence type="ECO:0000313" key="9">
    <source>
        <dbReference type="Proteomes" id="UP001222275"/>
    </source>
</evidence>
<dbReference type="EMBL" id="CP102381">
    <property type="protein sequence ID" value="WEJ63441.1"/>
    <property type="molecule type" value="Genomic_DNA"/>
</dbReference>
<feature type="site" description="Important for catalytic activity" evidence="7">
    <location>
        <position position="245"/>
    </location>
</feature>
<gene>
    <name evidence="7 8" type="primary">mltG</name>
    <name evidence="8" type="ORF">NR989_04095</name>
</gene>
<organism evidence="8 9">
    <name type="scientific">Thiomicrorhabdus lithotrophica</name>
    <dbReference type="NCBI Taxonomy" id="2949997"/>
    <lineage>
        <taxon>Bacteria</taxon>
        <taxon>Pseudomonadati</taxon>
        <taxon>Pseudomonadota</taxon>
        <taxon>Gammaproteobacteria</taxon>
        <taxon>Thiotrichales</taxon>
        <taxon>Piscirickettsiaceae</taxon>
        <taxon>Thiomicrorhabdus</taxon>
    </lineage>
</organism>
<protein>
    <recommendedName>
        <fullName evidence="7">Endolytic murein transglycosylase</fullName>
        <ecNumber evidence="7">4.2.2.29</ecNumber>
    </recommendedName>
    <alternativeName>
        <fullName evidence="7">Peptidoglycan lytic transglycosylase</fullName>
    </alternativeName>
    <alternativeName>
        <fullName evidence="7">Peptidoglycan polymerization terminase</fullName>
    </alternativeName>
</protein>
<sequence>MMSEEQQNTTNNTLPVKPKKSWFKKVIILFLVIVIAGLAYGYSLFQAFITAPISNQTAPIHLTITPGSSVSKVAYQLHQLGFMPEPKWFSWYARYQKKQHVIKAGEFEIQPSWTIDELLTGLENAKNIQYPVTIVAGQTIQQTLQMIQELPKIKKELDISDIKSLQTLFNIDKKIQDKYPYATIEGMLLPETYHYQLGDTDKQIILRAHQALQAKLDQAWQSRDTKLPYKSKYEALIMASIVEKETGYAPERPLIAGVFIRRMKIGMRLQTDPTVIYGIGQSYDGNIRKRDLLKKTAYNTYKIDGLPPTPIAIPSAEAIQAALNPTKTKALYFVAKGGGEHHFSKTLIEHNRAVQKYLLSK</sequence>
<keyword evidence="1 7" id="KW-1003">Cell membrane</keyword>
<dbReference type="HAMAP" id="MF_02065">
    <property type="entry name" value="MltG"/>
    <property type="match status" value="1"/>
</dbReference>
<evidence type="ECO:0000256" key="4">
    <source>
        <dbReference type="ARBA" id="ARBA00023136"/>
    </source>
</evidence>
<dbReference type="NCBIfam" id="TIGR00247">
    <property type="entry name" value="endolytic transglycosylase MltG"/>
    <property type="match status" value="1"/>
</dbReference>
<dbReference type="InterPro" id="IPR003770">
    <property type="entry name" value="MLTG-like"/>
</dbReference>
<dbReference type="CDD" id="cd08010">
    <property type="entry name" value="MltG_like"/>
    <property type="match status" value="1"/>
</dbReference>
<dbReference type="PANTHER" id="PTHR30518">
    <property type="entry name" value="ENDOLYTIC MUREIN TRANSGLYCOSYLASE"/>
    <property type="match status" value="1"/>
</dbReference>
<keyword evidence="6 7" id="KW-0961">Cell wall biogenesis/degradation</keyword>
<keyword evidence="2 7" id="KW-0812">Transmembrane</keyword>
<dbReference type="PANTHER" id="PTHR30518:SF2">
    <property type="entry name" value="ENDOLYTIC MUREIN TRANSGLYCOSYLASE"/>
    <property type="match status" value="1"/>
</dbReference>
<feature type="transmembrane region" description="Helical" evidence="7">
    <location>
        <begin position="26"/>
        <end position="45"/>
    </location>
</feature>
<evidence type="ECO:0000256" key="7">
    <source>
        <dbReference type="HAMAP-Rule" id="MF_02065"/>
    </source>
</evidence>
<evidence type="ECO:0000256" key="1">
    <source>
        <dbReference type="ARBA" id="ARBA00022475"/>
    </source>
</evidence>
<reference evidence="8 9" key="1">
    <citation type="submission" date="2022-06" db="EMBL/GenBank/DDBJ databases">
        <title>Thiomicrohabdus sp. nov, an obligately chemolithoautotrophic, sulfur-oxidizing bacterium isolated from beach of Guanyin Mountain. Amoy.</title>
        <authorList>
            <person name="Zhu H."/>
        </authorList>
    </citation>
    <scope>NUCLEOTIDE SEQUENCE [LARGE SCALE GENOMIC DNA]</scope>
    <source>
        <strain evidence="8 9">XGS-01</strain>
    </source>
</reference>
<dbReference type="Pfam" id="PF02618">
    <property type="entry name" value="YceG"/>
    <property type="match status" value="1"/>
</dbReference>
<keyword evidence="4 7" id="KW-0472">Membrane</keyword>
<dbReference type="Gene3D" id="3.30.160.60">
    <property type="entry name" value="Classic Zinc Finger"/>
    <property type="match status" value="1"/>
</dbReference>
<evidence type="ECO:0000256" key="3">
    <source>
        <dbReference type="ARBA" id="ARBA00022989"/>
    </source>
</evidence>
<keyword evidence="5 7" id="KW-0456">Lyase</keyword>
<name>A0ABY8CBT1_9GAMM</name>
<evidence type="ECO:0000256" key="6">
    <source>
        <dbReference type="ARBA" id="ARBA00023316"/>
    </source>
</evidence>
<evidence type="ECO:0000256" key="2">
    <source>
        <dbReference type="ARBA" id="ARBA00022692"/>
    </source>
</evidence>
<proteinExistence type="inferred from homology"/>
<accession>A0ABY8CBT1</accession>